<reference evidence="2 3" key="1">
    <citation type="submission" date="2016-03" db="EMBL/GenBank/DDBJ databases">
        <authorList>
            <person name="Ploux O."/>
        </authorList>
    </citation>
    <scope>NUCLEOTIDE SEQUENCE [LARGE SCALE GENOMIC DNA]</scope>
    <source>
        <strain evidence="2 3">BER2</strain>
    </source>
</reference>
<feature type="region of interest" description="Disordered" evidence="1">
    <location>
        <begin position="13"/>
        <end position="48"/>
    </location>
</feature>
<dbReference type="AlphaFoldDB" id="A0A150WUT1"/>
<dbReference type="Proteomes" id="UP000075391">
    <property type="component" value="Unassembled WGS sequence"/>
</dbReference>
<evidence type="ECO:0000313" key="2">
    <source>
        <dbReference type="EMBL" id="KYG70300.1"/>
    </source>
</evidence>
<evidence type="ECO:0000313" key="3">
    <source>
        <dbReference type="Proteomes" id="UP000075391"/>
    </source>
</evidence>
<comment type="caution">
    <text evidence="2">The sequence shown here is derived from an EMBL/GenBank/DDBJ whole genome shotgun (WGS) entry which is preliminary data.</text>
</comment>
<dbReference type="Gene3D" id="2.40.160.170">
    <property type="match status" value="1"/>
</dbReference>
<proteinExistence type="predicted"/>
<evidence type="ECO:0008006" key="4">
    <source>
        <dbReference type="Google" id="ProtNLM"/>
    </source>
</evidence>
<gene>
    <name evidence="2" type="ORF">AZI85_14250</name>
</gene>
<evidence type="ECO:0000256" key="1">
    <source>
        <dbReference type="SAM" id="MobiDB-lite"/>
    </source>
</evidence>
<accession>A0A150WUT1</accession>
<organism evidence="2 3">
    <name type="scientific">Bdellovibrio bacteriovorus</name>
    <dbReference type="NCBI Taxonomy" id="959"/>
    <lineage>
        <taxon>Bacteria</taxon>
        <taxon>Pseudomonadati</taxon>
        <taxon>Bdellovibrionota</taxon>
        <taxon>Bdellovibrionia</taxon>
        <taxon>Bdellovibrionales</taxon>
        <taxon>Pseudobdellovibrionaceae</taxon>
        <taxon>Bdellovibrio</taxon>
    </lineage>
</organism>
<protein>
    <recommendedName>
        <fullName evidence="4">Outer membrane protein beta-barrel domain-containing protein</fullName>
    </recommendedName>
</protein>
<name>A0A150WUT1_BDEBC</name>
<dbReference type="EMBL" id="LUKF01000002">
    <property type="protein sequence ID" value="KYG70300.1"/>
    <property type="molecule type" value="Genomic_DNA"/>
</dbReference>
<sequence length="231" mass="24560">MTALLLTTSAFAQEAKPEAAPTAPAASEAGAPATPAAEETPSADHSQWPRSLWGVYGGLGLPHGLNGGIEFLDQSKTWSVALDVGGFSFKPKDEENDKEEISLGSFAIEGRYHPFTSSFYIAGALGTQGVEAKKTATYSGQSVTPKVKIGNTFVTPKVGWFWQFNSGLNFGVELGAQIPLSKKVDVEDGTTDPVIINDPEYISNKQDVVDIAEKLGEQVLPHAAVRIGYAF</sequence>
<dbReference type="RefSeq" id="WP_063242780.1">
    <property type="nucleotide sequence ID" value="NZ_LUKF01000002.1"/>
</dbReference>
<feature type="compositionally biased region" description="Low complexity" evidence="1">
    <location>
        <begin position="13"/>
        <end position="40"/>
    </location>
</feature>